<dbReference type="InParanoid" id="D8UAD0"/>
<dbReference type="STRING" id="3068.D8UAD0"/>
<dbReference type="InterPro" id="IPR058249">
    <property type="entry name" value="Pch2_C"/>
</dbReference>
<dbReference type="GO" id="GO:0005524">
    <property type="term" value="F:ATP binding"/>
    <property type="evidence" value="ECO:0007669"/>
    <property type="project" value="UniProtKB-KW"/>
</dbReference>
<dbReference type="Proteomes" id="UP000001058">
    <property type="component" value="Unassembled WGS sequence"/>
</dbReference>
<evidence type="ECO:0000256" key="7">
    <source>
        <dbReference type="SAM" id="MobiDB-lite"/>
    </source>
</evidence>
<dbReference type="GO" id="GO:0007131">
    <property type="term" value="P:reciprocal meiotic recombination"/>
    <property type="evidence" value="ECO:0007669"/>
    <property type="project" value="TreeGrafter"/>
</dbReference>
<keyword evidence="10" id="KW-1185">Reference proteome</keyword>
<evidence type="ECO:0000256" key="1">
    <source>
        <dbReference type="ARBA" id="ARBA00007271"/>
    </source>
</evidence>
<proteinExistence type="inferred from homology"/>
<dbReference type="InterPro" id="IPR001270">
    <property type="entry name" value="ClpA/B"/>
</dbReference>
<dbReference type="GeneID" id="9626453"/>
<feature type="domain" description="AAA+ ATPase" evidence="8">
    <location>
        <begin position="187"/>
        <end position="340"/>
    </location>
</feature>
<dbReference type="EMBL" id="GL378374">
    <property type="protein sequence ID" value="EFJ43247.1"/>
    <property type="molecule type" value="Genomic_DNA"/>
</dbReference>
<keyword evidence="3 6" id="KW-0547">Nucleotide-binding</keyword>
<dbReference type="Pfam" id="PF00004">
    <property type="entry name" value="AAA"/>
    <property type="match status" value="1"/>
</dbReference>
<evidence type="ECO:0000256" key="6">
    <source>
        <dbReference type="RuleBase" id="RU003651"/>
    </source>
</evidence>
<dbReference type="InterPro" id="IPR003959">
    <property type="entry name" value="ATPase_AAA_core"/>
</dbReference>
<accession>D8UAD0</accession>
<dbReference type="Pfam" id="PF23242">
    <property type="entry name" value="AAA_lid_TRIP13_C"/>
    <property type="match status" value="1"/>
</dbReference>
<gene>
    <name evidence="9" type="ORF">VOLCADRAFT_66051</name>
</gene>
<dbReference type="PRINTS" id="PR00300">
    <property type="entry name" value="CLPPROTEASEA"/>
</dbReference>
<reference evidence="9 10" key="1">
    <citation type="journal article" date="2010" name="Science">
        <title>Genomic analysis of organismal complexity in the multicellular green alga Volvox carteri.</title>
        <authorList>
            <person name="Prochnik S.E."/>
            <person name="Umen J."/>
            <person name="Nedelcu A.M."/>
            <person name="Hallmann A."/>
            <person name="Miller S.M."/>
            <person name="Nishii I."/>
            <person name="Ferris P."/>
            <person name="Kuo A."/>
            <person name="Mitros T."/>
            <person name="Fritz-Laylin L.K."/>
            <person name="Hellsten U."/>
            <person name="Chapman J."/>
            <person name="Simakov O."/>
            <person name="Rensing S.A."/>
            <person name="Terry A."/>
            <person name="Pangilinan J."/>
            <person name="Kapitonov V."/>
            <person name="Jurka J."/>
            <person name="Salamov A."/>
            <person name="Shapiro H."/>
            <person name="Schmutz J."/>
            <person name="Grimwood J."/>
            <person name="Lindquist E."/>
            <person name="Lucas S."/>
            <person name="Grigoriev I.V."/>
            <person name="Schmitt R."/>
            <person name="Kirk D."/>
            <person name="Rokhsar D.S."/>
        </authorList>
    </citation>
    <scope>NUCLEOTIDE SEQUENCE [LARGE SCALE GENOMIC DNA]</scope>
    <source>
        <strain evidence="10">f. Nagariensis / Eve</strain>
    </source>
</reference>
<feature type="compositionally biased region" description="Pro residues" evidence="7">
    <location>
        <begin position="44"/>
        <end position="55"/>
    </location>
</feature>
<dbReference type="PANTHER" id="PTHR45991:SF1">
    <property type="entry name" value="PACHYTENE CHECKPOINT PROTEIN 2 HOMOLOG"/>
    <property type="match status" value="1"/>
</dbReference>
<dbReference type="InterPro" id="IPR044539">
    <property type="entry name" value="Pch2-like"/>
</dbReference>
<evidence type="ECO:0000259" key="8">
    <source>
        <dbReference type="SMART" id="SM00382"/>
    </source>
</evidence>
<evidence type="ECO:0000313" key="10">
    <source>
        <dbReference type="Proteomes" id="UP000001058"/>
    </source>
</evidence>
<dbReference type="KEGG" id="vcn:VOLCADRAFT_66051"/>
<evidence type="ECO:0000313" key="9">
    <source>
        <dbReference type="EMBL" id="EFJ43247.1"/>
    </source>
</evidence>
<dbReference type="FunFam" id="3.40.50.300:FF:000680">
    <property type="entry name" value="pachytene checkpoint protein 2 homolog"/>
    <property type="match status" value="1"/>
</dbReference>
<dbReference type="eggNOG" id="KOG0744">
    <property type="taxonomic scope" value="Eukaryota"/>
</dbReference>
<evidence type="ECO:0000256" key="3">
    <source>
        <dbReference type="ARBA" id="ARBA00022741"/>
    </source>
</evidence>
<dbReference type="AlphaFoldDB" id="D8UAD0"/>
<evidence type="ECO:0000256" key="5">
    <source>
        <dbReference type="ARBA" id="ARBA00023254"/>
    </source>
</evidence>
<dbReference type="CDD" id="cd19508">
    <property type="entry name" value="RecA-like_Pch2-like"/>
    <property type="match status" value="1"/>
</dbReference>
<name>D8UAD0_VOLCA</name>
<keyword evidence="5" id="KW-0469">Meiosis</keyword>
<dbReference type="GO" id="GO:0051598">
    <property type="term" value="P:meiotic recombination checkpoint signaling"/>
    <property type="evidence" value="ECO:0007669"/>
    <property type="project" value="TreeGrafter"/>
</dbReference>
<dbReference type="InterPro" id="IPR027417">
    <property type="entry name" value="P-loop_NTPase"/>
</dbReference>
<dbReference type="SUPFAM" id="SSF52540">
    <property type="entry name" value="P-loop containing nucleoside triphosphate hydrolases"/>
    <property type="match status" value="1"/>
</dbReference>
<dbReference type="PROSITE" id="PS00674">
    <property type="entry name" value="AAA"/>
    <property type="match status" value="1"/>
</dbReference>
<evidence type="ECO:0000256" key="4">
    <source>
        <dbReference type="ARBA" id="ARBA00022840"/>
    </source>
</evidence>
<dbReference type="FunCoup" id="D8UAD0">
    <property type="interactions" value="1138"/>
</dbReference>
<dbReference type="Gene3D" id="3.40.50.300">
    <property type="entry name" value="P-loop containing nucleotide triphosphate hydrolases"/>
    <property type="match status" value="1"/>
</dbReference>
<protein>
    <recommendedName>
        <fullName evidence="2">Pachytene checkpoint protein 2 homolog</fullName>
    </recommendedName>
</protein>
<organism evidence="10">
    <name type="scientific">Volvox carteri f. nagariensis</name>
    <dbReference type="NCBI Taxonomy" id="3068"/>
    <lineage>
        <taxon>Eukaryota</taxon>
        <taxon>Viridiplantae</taxon>
        <taxon>Chlorophyta</taxon>
        <taxon>core chlorophytes</taxon>
        <taxon>Chlorophyceae</taxon>
        <taxon>CS clade</taxon>
        <taxon>Chlamydomonadales</taxon>
        <taxon>Volvocaceae</taxon>
        <taxon>Volvox</taxon>
    </lineage>
</organism>
<sequence length="462" mass="49465">MAAGQSAFHPPFLPIPLLRPPASHPSPPPRTRAPVDPFHVPSHLPRPTPPFPGPTLPPSPFLYTLSLAAASLVRGWSFPPPSPPPLPALPKPIHPDPQQHRLHSPLLFWQYTPRVFVYQLNEDGPEDDDEGEEGVPSYRELVLPAADLQGQWESLHYDSAIKQRLLSYATSALLFADRGVNNNLVAWNRVVLLYGPPGTGKTSLCKALAHKLSIRLGDRYLRHGCLVEVNAHSLFSKYFSESGKLVSRLFSKITELVEDLDSLVFVLIDEVESLTSARKAAVAGSEPSDAIRAVNALLTQLDALRRYPNVMVLTTSNITQAIDVAFVDRADIKAYIGPPTLAARYEMLRGSVQELGRAGIIAGERVIDAAVGVANGCGSSGAAGTAAAAAASPSASLSALLLAAAAACEGLSGRTLRKLPFLAHAGSPQLAQMVPCGGRQFLRALREAAAREQSDRSQLLSS</sequence>
<dbReference type="InterPro" id="IPR003593">
    <property type="entry name" value="AAA+_ATPase"/>
</dbReference>
<comment type="similarity">
    <text evidence="1">Belongs to the AAA ATPase family. PCH2 subfamily.</text>
</comment>
<feature type="compositionally biased region" description="Pro residues" evidence="7">
    <location>
        <begin position="11"/>
        <end position="31"/>
    </location>
</feature>
<dbReference type="GO" id="GO:0005634">
    <property type="term" value="C:nucleus"/>
    <property type="evidence" value="ECO:0007669"/>
    <property type="project" value="TreeGrafter"/>
</dbReference>
<dbReference type="GO" id="GO:0005694">
    <property type="term" value="C:chromosome"/>
    <property type="evidence" value="ECO:0007669"/>
    <property type="project" value="TreeGrafter"/>
</dbReference>
<feature type="region of interest" description="Disordered" evidence="7">
    <location>
        <begin position="1"/>
        <end position="55"/>
    </location>
</feature>
<evidence type="ECO:0000256" key="2">
    <source>
        <dbReference type="ARBA" id="ARBA00022364"/>
    </source>
</evidence>
<dbReference type="RefSeq" id="XP_002955607.1">
    <property type="nucleotide sequence ID" value="XM_002955561.1"/>
</dbReference>
<dbReference type="PANTHER" id="PTHR45991">
    <property type="entry name" value="PACHYTENE CHECKPOINT PROTEIN 2"/>
    <property type="match status" value="1"/>
</dbReference>
<dbReference type="GO" id="GO:0016887">
    <property type="term" value="F:ATP hydrolysis activity"/>
    <property type="evidence" value="ECO:0007669"/>
    <property type="project" value="InterPro"/>
</dbReference>
<dbReference type="InterPro" id="IPR003960">
    <property type="entry name" value="ATPase_AAA_CS"/>
</dbReference>
<dbReference type="OrthoDB" id="10042665at2759"/>
<dbReference type="SMART" id="SM00382">
    <property type="entry name" value="AAA"/>
    <property type="match status" value="1"/>
</dbReference>
<keyword evidence="4 6" id="KW-0067">ATP-binding</keyword>